<evidence type="ECO:0000313" key="2">
    <source>
        <dbReference type="EMBL" id="KAG2643028.1"/>
    </source>
</evidence>
<feature type="compositionally biased region" description="Low complexity" evidence="1">
    <location>
        <begin position="190"/>
        <end position="200"/>
    </location>
</feature>
<accession>A0A8T0W755</accession>
<feature type="region of interest" description="Disordered" evidence="1">
    <location>
        <begin position="243"/>
        <end position="282"/>
    </location>
</feature>
<sequence length="282" mass="30820">MLVHIYYIEIERDVYISIFHLRTAPAPATLSTSVKKFTMSREFYVFPDTSVSSYIQPRPRLDLLRANSGGGGGHCGRRWRLRWRGRGAELIGRLLNPACAASSMEADQRGVQAGATPSNQRASSVGPPLHCCSSPFEPWVSVAAPPPFSRAPALPPLGPLAAPPRTAAGLDAVVAARRDRRRHPRRSSSGRRGSALRVRSTLPPARTSASAGGPRGRSTSFAEVPHPDPRALGCHGRSHCGVRRNCPGHPAPSHKRGRALRPGIRYERRPRPPSWLRCGRRR</sequence>
<reference evidence="2" key="1">
    <citation type="submission" date="2020-05" db="EMBL/GenBank/DDBJ databases">
        <title>WGS assembly of Panicum virgatum.</title>
        <authorList>
            <person name="Lovell J.T."/>
            <person name="Jenkins J."/>
            <person name="Shu S."/>
            <person name="Juenger T.E."/>
            <person name="Schmutz J."/>
        </authorList>
    </citation>
    <scope>NUCLEOTIDE SEQUENCE</scope>
    <source>
        <strain evidence="2">AP13</strain>
    </source>
</reference>
<dbReference type="EMBL" id="CM029039">
    <property type="protein sequence ID" value="KAG2643028.1"/>
    <property type="molecule type" value="Genomic_DNA"/>
</dbReference>
<evidence type="ECO:0000256" key="1">
    <source>
        <dbReference type="SAM" id="MobiDB-lite"/>
    </source>
</evidence>
<evidence type="ECO:0000313" key="3">
    <source>
        <dbReference type="Proteomes" id="UP000823388"/>
    </source>
</evidence>
<protein>
    <submittedName>
        <fullName evidence="2">Uncharacterized protein</fullName>
    </submittedName>
</protein>
<dbReference type="Proteomes" id="UP000823388">
    <property type="component" value="Chromosome 2K"/>
</dbReference>
<feature type="region of interest" description="Disordered" evidence="1">
    <location>
        <begin position="176"/>
        <end position="230"/>
    </location>
</feature>
<proteinExistence type="predicted"/>
<keyword evidence="3" id="KW-1185">Reference proteome</keyword>
<comment type="caution">
    <text evidence="2">The sequence shown here is derived from an EMBL/GenBank/DDBJ whole genome shotgun (WGS) entry which is preliminary data.</text>
</comment>
<organism evidence="2 3">
    <name type="scientific">Panicum virgatum</name>
    <name type="common">Blackwell switchgrass</name>
    <dbReference type="NCBI Taxonomy" id="38727"/>
    <lineage>
        <taxon>Eukaryota</taxon>
        <taxon>Viridiplantae</taxon>
        <taxon>Streptophyta</taxon>
        <taxon>Embryophyta</taxon>
        <taxon>Tracheophyta</taxon>
        <taxon>Spermatophyta</taxon>
        <taxon>Magnoliopsida</taxon>
        <taxon>Liliopsida</taxon>
        <taxon>Poales</taxon>
        <taxon>Poaceae</taxon>
        <taxon>PACMAD clade</taxon>
        <taxon>Panicoideae</taxon>
        <taxon>Panicodae</taxon>
        <taxon>Paniceae</taxon>
        <taxon>Panicinae</taxon>
        <taxon>Panicum</taxon>
        <taxon>Panicum sect. Hiantes</taxon>
    </lineage>
</organism>
<dbReference type="AlphaFoldDB" id="A0A8T0W755"/>
<name>A0A8T0W755_PANVG</name>
<feature type="compositionally biased region" description="Basic residues" evidence="1">
    <location>
        <begin position="178"/>
        <end position="189"/>
    </location>
</feature>
<gene>
    <name evidence="2" type="ORF">PVAP13_2KG294934</name>
</gene>